<evidence type="ECO:0000259" key="1">
    <source>
        <dbReference type="Pfam" id="PF00561"/>
    </source>
</evidence>
<dbReference type="PANTHER" id="PTHR43798">
    <property type="entry name" value="MONOACYLGLYCEROL LIPASE"/>
    <property type="match status" value="1"/>
</dbReference>
<accession>A0ABP7BHY3</accession>
<keyword evidence="3" id="KW-1185">Reference proteome</keyword>
<dbReference type="InterPro" id="IPR050266">
    <property type="entry name" value="AB_hydrolase_sf"/>
</dbReference>
<evidence type="ECO:0000313" key="2">
    <source>
        <dbReference type="EMBL" id="GAA3659915.1"/>
    </source>
</evidence>
<reference evidence="3" key="1">
    <citation type="journal article" date="2019" name="Int. J. Syst. Evol. Microbiol.">
        <title>The Global Catalogue of Microorganisms (GCM) 10K type strain sequencing project: providing services to taxonomists for standard genome sequencing and annotation.</title>
        <authorList>
            <consortium name="The Broad Institute Genomics Platform"/>
            <consortium name="The Broad Institute Genome Sequencing Center for Infectious Disease"/>
            <person name="Wu L."/>
            <person name="Ma J."/>
        </authorList>
    </citation>
    <scope>NUCLEOTIDE SEQUENCE [LARGE SCALE GENOMIC DNA]</scope>
    <source>
        <strain evidence="3">JCM 16904</strain>
    </source>
</reference>
<dbReference type="Pfam" id="PF00561">
    <property type="entry name" value="Abhydrolase_1"/>
    <property type="match status" value="1"/>
</dbReference>
<comment type="caution">
    <text evidence="2">The sequence shown here is derived from an EMBL/GenBank/DDBJ whole genome shotgun (WGS) entry which is preliminary data.</text>
</comment>
<keyword evidence="2" id="KW-0378">Hydrolase</keyword>
<dbReference type="SUPFAM" id="SSF53474">
    <property type="entry name" value="alpha/beta-Hydrolases"/>
    <property type="match status" value="1"/>
</dbReference>
<dbReference type="InterPro" id="IPR000073">
    <property type="entry name" value="AB_hydrolase_1"/>
</dbReference>
<protein>
    <submittedName>
        <fullName evidence="2">Alpha/beta hydrolase</fullName>
    </submittedName>
</protein>
<sequence>MNRVTVWSVQLYTRSAGTGIPVVLLHAFPLSSAMWLAQREGLAKVCRVITPDLRGFGGSRLGEDEPSLDLMADDVARLLDGEGIDKAVVGGLSMGGYVTMAFCRRHPDRVLGVILADTKADPDPPPARENRERIARAVLSDGSGVLVSEVLPALIGPTTKERRAMVFGRVKGLVQSAPPGAVAWAQRAMAARPDSFGTLETLKAPLLIVVGEEDELSPPADAEAMARAAPGGRLEIIPKAGHLSAVEQPEAFNAAVTEFLRSELGVRRP</sequence>
<dbReference type="InterPro" id="IPR029058">
    <property type="entry name" value="AB_hydrolase_fold"/>
</dbReference>
<feature type="domain" description="AB hydrolase-1" evidence="1">
    <location>
        <begin position="21"/>
        <end position="247"/>
    </location>
</feature>
<dbReference type="PRINTS" id="PR00111">
    <property type="entry name" value="ABHYDROLASE"/>
</dbReference>
<evidence type="ECO:0000313" key="3">
    <source>
        <dbReference type="Proteomes" id="UP001500902"/>
    </source>
</evidence>
<dbReference type="EMBL" id="BAAAZP010000043">
    <property type="protein sequence ID" value="GAA3659915.1"/>
    <property type="molecule type" value="Genomic_DNA"/>
</dbReference>
<proteinExistence type="predicted"/>
<dbReference type="GO" id="GO:0016787">
    <property type="term" value="F:hydrolase activity"/>
    <property type="evidence" value="ECO:0007669"/>
    <property type="project" value="UniProtKB-KW"/>
</dbReference>
<organism evidence="2 3">
    <name type="scientific">Nonomuraea antimicrobica</name>
    <dbReference type="NCBI Taxonomy" id="561173"/>
    <lineage>
        <taxon>Bacteria</taxon>
        <taxon>Bacillati</taxon>
        <taxon>Actinomycetota</taxon>
        <taxon>Actinomycetes</taxon>
        <taxon>Streptosporangiales</taxon>
        <taxon>Streptosporangiaceae</taxon>
        <taxon>Nonomuraea</taxon>
    </lineage>
</organism>
<name>A0ABP7BHY3_9ACTN</name>
<gene>
    <name evidence="2" type="ORF">GCM10022224_024110</name>
</gene>
<dbReference type="Proteomes" id="UP001500902">
    <property type="component" value="Unassembled WGS sequence"/>
</dbReference>
<dbReference type="Gene3D" id="3.40.50.1820">
    <property type="entry name" value="alpha/beta hydrolase"/>
    <property type="match status" value="1"/>
</dbReference>